<dbReference type="EMBL" id="UINC01060134">
    <property type="protein sequence ID" value="SVB84326.1"/>
    <property type="molecule type" value="Genomic_DNA"/>
</dbReference>
<sequence>MIHFFLNQLTVEKHLLQETYYVLVQYTIFFLVTQEGGNCLVYL</sequence>
<reference evidence="1" key="1">
    <citation type="submission" date="2018-05" db="EMBL/GenBank/DDBJ databases">
        <authorList>
            <person name="Lanie J.A."/>
            <person name="Ng W.-L."/>
            <person name="Kazmierczak K.M."/>
            <person name="Andrzejewski T.M."/>
            <person name="Davidsen T.M."/>
            <person name="Wayne K.J."/>
            <person name="Tettelin H."/>
            <person name="Glass J.I."/>
            <person name="Rusch D."/>
            <person name="Podicherti R."/>
            <person name="Tsui H.-C.T."/>
            <person name="Winkler M.E."/>
        </authorList>
    </citation>
    <scope>NUCLEOTIDE SEQUENCE</scope>
</reference>
<name>A0A382HAN0_9ZZZZ</name>
<evidence type="ECO:0000313" key="1">
    <source>
        <dbReference type="EMBL" id="SVB84326.1"/>
    </source>
</evidence>
<protein>
    <submittedName>
        <fullName evidence="1">Uncharacterized protein</fullName>
    </submittedName>
</protein>
<organism evidence="1">
    <name type="scientific">marine metagenome</name>
    <dbReference type="NCBI Taxonomy" id="408172"/>
    <lineage>
        <taxon>unclassified sequences</taxon>
        <taxon>metagenomes</taxon>
        <taxon>ecological metagenomes</taxon>
    </lineage>
</organism>
<dbReference type="AlphaFoldDB" id="A0A382HAN0"/>
<gene>
    <name evidence="1" type="ORF">METZ01_LOCUS237180</name>
</gene>
<proteinExistence type="predicted"/>
<accession>A0A382HAN0</accession>